<protein>
    <submittedName>
        <fullName evidence="1">Uncharacterized protein</fullName>
    </submittedName>
</protein>
<proteinExistence type="predicted"/>
<dbReference type="EMBL" id="JADJNC010000009">
    <property type="protein sequence ID" value="MBK7422850.1"/>
    <property type="molecule type" value="Genomic_DNA"/>
</dbReference>
<gene>
    <name evidence="1" type="ORF">IPJ48_06970</name>
</gene>
<sequence>MLNKRTFLIGFADVLSDEDKNNAQQVIKDTLKQLHDVGLIFSTPN</sequence>
<organism evidence="1 2">
    <name type="scientific">Candidatus Propionivibrio dominans</name>
    <dbReference type="NCBI Taxonomy" id="2954373"/>
    <lineage>
        <taxon>Bacteria</taxon>
        <taxon>Pseudomonadati</taxon>
        <taxon>Pseudomonadota</taxon>
        <taxon>Betaproteobacteria</taxon>
        <taxon>Rhodocyclales</taxon>
        <taxon>Rhodocyclaceae</taxon>
        <taxon>Propionivibrio</taxon>
    </lineage>
</organism>
<reference evidence="1" key="1">
    <citation type="submission" date="2020-10" db="EMBL/GenBank/DDBJ databases">
        <title>Connecting structure to function with the recovery of over 1000 high-quality activated sludge metagenome-assembled genomes encoding full-length rRNA genes using long-read sequencing.</title>
        <authorList>
            <person name="Singleton C.M."/>
            <person name="Petriglieri F."/>
            <person name="Kristensen J.M."/>
            <person name="Kirkegaard R.H."/>
            <person name="Michaelsen T.Y."/>
            <person name="Andersen M.H."/>
            <person name="Karst S.M."/>
            <person name="Dueholm M.S."/>
            <person name="Nielsen P.H."/>
            <person name="Albertsen M."/>
        </authorList>
    </citation>
    <scope>NUCLEOTIDE SEQUENCE</scope>
    <source>
        <strain evidence="1">EsbW_18-Q3-R4-48_MAXAC.044</strain>
    </source>
</reference>
<evidence type="ECO:0000313" key="2">
    <source>
        <dbReference type="Proteomes" id="UP000886602"/>
    </source>
</evidence>
<name>A0A9D7FD71_9RHOO</name>
<dbReference type="Proteomes" id="UP000886602">
    <property type="component" value="Unassembled WGS sequence"/>
</dbReference>
<dbReference type="AlphaFoldDB" id="A0A9D7FD71"/>
<accession>A0A9D7FD71</accession>
<comment type="caution">
    <text evidence="1">The sequence shown here is derived from an EMBL/GenBank/DDBJ whole genome shotgun (WGS) entry which is preliminary data.</text>
</comment>
<evidence type="ECO:0000313" key="1">
    <source>
        <dbReference type="EMBL" id="MBK7422850.1"/>
    </source>
</evidence>